<evidence type="ECO:0000313" key="4">
    <source>
        <dbReference type="Ensembl" id="ENSMGAP00000022227.1"/>
    </source>
</evidence>
<keyword evidence="2" id="KW-0963">Cytoplasm</keyword>
<organism evidence="4 5">
    <name type="scientific">Meleagris gallopavo</name>
    <name type="common">Wild turkey</name>
    <dbReference type="NCBI Taxonomy" id="9103"/>
    <lineage>
        <taxon>Eukaryota</taxon>
        <taxon>Metazoa</taxon>
        <taxon>Chordata</taxon>
        <taxon>Craniata</taxon>
        <taxon>Vertebrata</taxon>
        <taxon>Euteleostomi</taxon>
        <taxon>Archelosauria</taxon>
        <taxon>Archosauria</taxon>
        <taxon>Dinosauria</taxon>
        <taxon>Saurischia</taxon>
        <taxon>Theropoda</taxon>
        <taxon>Coelurosauria</taxon>
        <taxon>Aves</taxon>
        <taxon>Neognathae</taxon>
        <taxon>Galloanserae</taxon>
        <taxon>Galliformes</taxon>
        <taxon>Phasianidae</taxon>
        <taxon>Meleagridinae</taxon>
        <taxon>Meleagris</taxon>
    </lineage>
</organism>
<keyword evidence="5" id="KW-1185">Reference proteome</keyword>
<comment type="subcellular location">
    <subcellularLocation>
        <location evidence="1">Cytoplasm</location>
    </subcellularLocation>
</comment>
<evidence type="ECO:0000256" key="2">
    <source>
        <dbReference type="ARBA" id="ARBA00022490"/>
    </source>
</evidence>
<feature type="domain" description="CAP-Gly" evidence="3">
    <location>
        <begin position="143"/>
        <end position="166"/>
    </location>
</feature>
<dbReference type="AlphaFoldDB" id="A0A803XRT1"/>
<dbReference type="Pfam" id="PF01302">
    <property type="entry name" value="CAP_GLY"/>
    <property type="match status" value="1"/>
</dbReference>
<dbReference type="GO" id="GO:0031122">
    <property type="term" value="P:cytoplasmic microtubule organization"/>
    <property type="evidence" value="ECO:0007669"/>
    <property type="project" value="TreeGrafter"/>
</dbReference>
<proteinExistence type="predicted"/>
<protein>
    <recommendedName>
        <fullName evidence="3">CAP-Gly domain-containing protein</fullName>
    </recommendedName>
</protein>
<dbReference type="SUPFAM" id="SSF74924">
    <property type="entry name" value="Cap-Gly domain"/>
    <property type="match status" value="1"/>
</dbReference>
<dbReference type="Ensembl" id="ENSMGAT00000036029.1">
    <property type="protein sequence ID" value="ENSMGAP00000022227.1"/>
    <property type="gene ID" value="ENSMGAG00000021765.1"/>
</dbReference>
<dbReference type="GO" id="GO:0005938">
    <property type="term" value="C:cell cortex"/>
    <property type="evidence" value="ECO:0007669"/>
    <property type="project" value="TreeGrafter"/>
</dbReference>
<dbReference type="GO" id="GO:0035371">
    <property type="term" value="C:microtubule plus-end"/>
    <property type="evidence" value="ECO:0007669"/>
    <property type="project" value="TreeGrafter"/>
</dbReference>
<dbReference type="GO" id="GO:0005634">
    <property type="term" value="C:nucleus"/>
    <property type="evidence" value="ECO:0007669"/>
    <property type="project" value="TreeGrafter"/>
</dbReference>
<evidence type="ECO:0000259" key="3">
    <source>
        <dbReference type="PROSITE" id="PS50245"/>
    </source>
</evidence>
<dbReference type="PROSITE" id="PS50245">
    <property type="entry name" value="CAP_GLY_2"/>
    <property type="match status" value="1"/>
</dbReference>
<dbReference type="PANTHER" id="PTHR18916">
    <property type="entry name" value="DYNACTIN 1-RELATED MICROTUBULE-BINDING"/>
    <property type="match status" value="1"/>
</dbReference>
<dbReference type="SMART" id="SM01052">
    <property type="entry name" value="CAP_GLY"/>
    <property type="match status" value="1"/>
</dbReference>
<reference evidence="4" key="3">
    <citation type="submission" date="2025-09" db="UniProtKB">
        <authorList>
            <consortium name="Ensembl"/>
        </authorList>
    </citation>
    <scope>IDENTIFICATION</scope>
</reference>
<dbReference type="PANTHER" id="PTHR18916:SF85">
    <property type="entry name" value="TUBULIN-FOLDING COFACTOR B"/>
    <property type="match status" value="1"/>
</dbReference>
<dbReference type="InterPro" id="IPR036859">
    <property type="entry name" value="CAP-Gly_dom_sf"/>
</dbReference>
<dbReference type="Gene3D" id="2.30.30.190">
    <property type="entry name" value="CAP Gly-rich-like domain"/>
    <property type="match status" value="1"/>
</dbReference>
<reference evidence="4" key="2">
    <citation type="submission" date="2025-08" db="UniProtKB">
        <authorList>
            <consortium name="Ensembl"/>
        </authorList>
    </citation>
    <scope>IDENTIFICATION</scope>
</reference>
<evidence type="ECO:0000313" key="5">
    <source>
        <dbReference type="Proteomes" id="UP000001645"/>
    </source>
</evidence>
<sequence>VEPHLVSYCPALQPVQVSLNGSTAFRRVSRSSQLRIISKLAEGGHCPLIKVIDEDVEQDRTQHRPLGDTTGHRSPARLYSVRSFLRRRRWGRFDADAEQQRGEEEEQRRAEEAELAATMSPGCRCLVSLPGQPQHRGTIAYVGLTDFKPGHWVGVRYDEPVGKHDGRYGALRVTWGPQTAHRWHLGSSRVPRGPQMAPCVLKGSYWSPMMAEVSPRVPK</sequence>
<dbReference type="InterPro" id="IPR000938">
    <property type="entry name" value="CAP-Gly_domain"/>
</dbReference>
<dbReference type="InParanoid" id="A0A803XRT1"/>
<name>A0A803XRT1_MELGA</name>
<dbReference type="Proteomes" id="UP000001645">
    <property type="component" value="Chromosome 25"/>
</dbReference>
<dbReference type="GO" id="GO:0051010">
    <property type="term" value="F:microtubule plus-end binding"/>
    <property type="evidence" value="ECO:0007669"/>
    <property type="project" value="TreeGrafter"/>
</dbReference>
<reference evidence="4 5" key="1">
    <citation type="journal article" date="2010" name="PLoS Biol.">
        <title>Multi-platform next-generation sequencing of the domestic turkey (Meleagris gallopavo): genome assembly and analysis.</title>
        <authorList>
            <person name="Dalloul R.A."/>
            <person name="Long J.A."/>
            <person name="Zimin A.V."/>
            <person name="Aslam L."/>
            <person name="Beal K."/>
            <person name="Blomberg L.A."/>
            <person name="Bouffard P."/>
            <person name="Burt D.W."/>
            <person name="Crasta O."/>
            <person name="Crooijmans R.P."/>
            <person name="Cooper K."/>
            <person name="Coulombe R.A."/>
            <person name="De S."/>
            <person name="Delany M.E."/>
            <person name="Dodgson J.B."/>
            <person name="Dong J.J."/>
            <person name="Evans C."/>
            <person name="Frederickson K.M."/>
            <person name="Flicek P."/>
            <person name="Florea L."/>
            <person name="Folkerts O."/>
            <person name="Groenen M.A."/>
            <person name="Harkins T.T."/>
            <person name="Herrero J."/>
            <person name="Hoffmann S."/>
            <person name="Megens H.J."/>
            <person name="Jiang A."/>
            <person name="de Jong P."/>
            <person name="Kaiser P."/>
            <person name="Kim H."/>
            <person name="Kim K.W."/>
            <person name="Kim S."/>
            <person name="Langenberger D."/>
            <person name="Lee M.K."/>
            <person name="Lee T."/>
            <person name="Mane S."/>
            <person name="Marcais G."/>
            <person name="Marz M."/>
            <person name="McElroy A.P."/>
            <person name="Modise T."/>
            <person name="Nefedov M."/>
            <person name="Notredame C."/>
            <person name="Paton I.R."/>
            <person name="Payne W.S."/>
            <person name="Pertea G."/>
            <person name="Prickett D."/>
            <person name="Puiu D."/>
            <person name="Qioa D."/>
            <person name="Raineri E."/>
            <person name="Ruffier M."/>
            <person name="Salzberg S.L."/>
            <person name="Schatz M.C."/>
            <person name="Scheuring C."/>
            <person name="Schmidt C.J."/>
            <person name="Schroeder S."/>
            <person name="Searle S.M."/>
            <person name="Smith E.J."/>
            <person name="Smith J."/>
            <person name="Sonstegard T.S."/>
            <person name="Stadler P.F."/>
            <person name="Tafer H."/>
            <person name="Tu Z.J."/>
            <person name="Van Tassell C.P."/>
            <person name="Vilella A.J."/>
            <person name="Williams K.P."/>
            <person name="Yorke J.A."/>
            <person name="Zhang L."/>
            <person name="Zhang H.B."/>
            <person name="Zhang X."/>
            <person name="Zhang Y."/>
            <person name="Reed K.M."/>
        </authorList>
    </citation>
    <scope>NUCLEOTIDE SEQUENCE [LARGE SCALE GENOMIC DNA]</scope>
</reference>
<accession>A0A803XRT1</accession>
<evidence type="ECO:0000256" key="1">
    <source>
        <dbReference type="ARBA" id="ARBA00004496"/>
    </source>
</evidence>